<evidence type="ECO:0000313" key="2">
    <source>
        <dbReference type="EMBL" id="MEY8537588.1"/>
    </source>
</evidence>
<dbReference type="Proteomes" id="UP001565242">
    <property type="component" value="Unassembled WGS sequence"/>
</dbReference>
<dbReference type="InterPro" id="IPR010057">
    <property type="entry name" value="Transcription_activator_Rgg_C"/>
</dbReference>
<dbReference type="SUPFAM" id="SSF47413">
    <property type="entry name" value="lambda repressor-like DNA-binding domains"/>
    <property type="match status" value="1"/>
</dbReference>
<evidence type="ECO:0000313" key="3">
    <source>
        <dbReference type="Proteomes" id="UP001565242"/>
    </source>
</evidence>
<dbReference type="NCBIfam" id="TIGR01716">
    <property type="entry name" value="RGG_Cterm"/>
    <property type="match status" value="1"/>
</dbReference>
<accession>A0ABV4D761</accession>
<keyword evidence="3" id="KW-1185">Reference proteome</keyword>
<feature type="domain" description="HTH-type transcriptional regulator Rgg C-terminal" evidence="1">
    <location>
        <begin position="97"/>
        <end position="270"/>
    </location>
</feature>
<dbReference type="PANTHER" id="PTHR37038:SF12">
    <property type="entry name" value="TRANSCRIPTIONAL REGULATOR"/>
    <property type="match status" value="1"/>
</dbReference>
<proteinExistence type="predicted"/>
<comment type="caution">
    <text evidence="2">The sequence shown here is derived from an EMBL/GenBank/DDBJ whole genome shotgun (WGS) entry which is preliminary data.</text>
</comment>
<gene>
    <name evidence="2" type="ORF">AALM99_03870</name>
</gene>
<dbReference type="InterPro" id="IPR011990">
    <property type="entry name" value="TPR-like_helical_dom_sf"/>
</dbReference>
<sequence>MPKNSPLGKIYHDFRIAKGFTQKEAASNTLSITQLSNFELNKSMVTTDIFLALLDNIFVSLSEFQYVYHLTVRENKDYLSTKQEAFLSQNPVQLKNLIDQYNKKISENIPNKKNLLLEKISVEALLSLIDEDYDVSKNDIQFIKNHLSNTKEWGEFEIRLLGHSGKALDLGTLSQLTYKMIDPKQRGLNNPSVCKMTYKASLNILDLFISQKQENLALGLITHLENSGISEYDLYEKIRFIYQKAHFEFAFGDKTAALEKMQQCQKIFEFSEAFDTAKILMVEIKALKNSLE</sequence>
<dbReference type="Pfam" id="PF21259">
    <property type="entry name" value="Rgg_C"/>
    <property type="match status" value="1"/>
</dbReference>
<organism evidence="2 3">
    <name type="scientific">Lactococcus muris</name>
    <dbReference type="NCBI Taxonomy" id="2941330"/>
    <lineage>
        <taxon>Bacteria</taxon>
        <taxon>Bacillati</taxon>
        <taxon>Bacillota</taxon>
        <taxon>Bacilli</taxon>
        <taxon>Lactobacillales</taxon>
        <taxon>Streptococcaceae</taxon>
        <taxon>Lactococcus</taxon>
    </lineage>
</organism>
<dbReference type="PANTHER" id="PTHR37038">
    <property type="entry name" value="TRANSCRIPTIONAL REGULATOR-RELATED"/>
    <property type="match status" value="1"/>
</dbReference>
<protein>
    <submittedName>
        <fullName evidence="2">Rgg/GadR/MutR family transcriptional regulator</fullName>
    </submittedName>
</protein>
<dbReference type="InterPro" id="IPR010982">
    <property type="entry name" value="Lambda_DNA-bd_dom_sf"/>
</dbReference>
<dbReference type="Gene3D" id="1.25.40.10">
    <property type="entry name" value="Tetratricopeptide repeat domain"/>
    <property type="match status" value="1"/>
</dbReference>
<dbReference type="InterPro" id="IPR053163">
    <property type="entry name" value="HTH-type_regulator_Rgg"/>
</dbReference>
<reference evidence="2 3" key="1">
    <citation type="submission" date="2024-03" db="EMBL/GenBank/DDBJ databases">
        <title>Mouse gut bacterial collection (mGBC) of GemPharmatech.</title>
        <authorList>
            <person name="He Y."/>
            <person name="Dong L."/>
            <person name="Wu D."/>
            <person name="Gao X."/>
            <person name="Lin Z."/>
        </authorList>
    </citation>
    <scope>NUCLEOTIDE SEQUENCE [LARGE SCALE GENOMIC DNA]</scope>
    <source>
        <strain evidence="2 3">20-218</strain>
    </source>
</reference>
<dbReference type="EMBL" id="JBCLSQ010000007">
    <property type="protein sequence ID" value="MEY8537588.1"/>
    <property type="molecule type" value="Genomic_DNA"/>
</dbReference>
<name>A0ABV4D761_9LACT</name>
<evidence type="ECO:0000259" key="1">
    <source>
        <dbReference type="Pfam" id="PF21259"/>
    </source>
</evidence>
<dbReference type="RefSeq" id="WP_369917931.1">
    <property type="nucleotide sequence ID" value="NZ_JBCLSQ010000007.1"/>
</dbReference>